<evidence type="ECO:0000313" key="2">
    <source>
        <dbReference type="Proteomes" id="UP000221845"/>
    </source>
</evidence>
<keyword evidence="2" id="KW-1185">Reference proteome</keyword>
<gene>
    <name evidence="1" type="ORF">SKUL_71</name>
</gene>
<dbReference type="EMBL" id="MF042361">
    <property type="protein sequence ID" value="ARV77170.1"/>
    <property type="molecule type" value="Genomic_DNA"/>
</dbReference>
<proteinExistence type="predicted"/>
<organism evidence="1 2">
    <name type="scientific">Pseudomonas phage Skulduggery</name>
    <dbReference type="NCBI Taxonomy" id="2006671"/>
    <lineage>
        <taxon>Viruses</taxon>
        <taxon>Duplodnaviria</taxon>
        <taxon>Heunggongvirae</taxon>
        <taxon>Uroviricota</taxon>
        <taxon>Caudoviricetes</taxon>
        <taxon>Skulduggeryvirus</taxon>
        <taxon>Skulduggeryvirus skulduggery</taxon>
    </lineage>
</organism>
<reference evidence="1 2" key="1">
    <citation type="submission" date="2017-05" db="EMBL/GenBank/DDBJ databases">
        <authorList>
            <person name="Song R."/>
            <person name="Chenine A.L."/>
            <person name="Ruprecht R.M."/>
        </authorList>
    </citation>
    <scope>NUCLEOTIDE SEQUENCE [LARGE SCALE GENOMIC DNA]</scope>
</reference>
<dbReference type="Proteomes" id="UP000221845">
    <property type="component" value="Segment"/>
</dbReference>
<evidence type="ECO:0000313" key="1">
    <source>
        <dbReference type="EMBL" id="ARV77170.1"/>
    </source>
</evidence>
<protein>
    <submittedName>
        <fullName evidence="1">Uncharacterized protein</fullName>
    </submittedName>
</protein>
<accession>A0A1Y0SUV4</accession>
<name>A0A1Y0SUV4_9CAUD</name>
<sequence>MSKPFQLKTKYIVLKLSSMTRDEHDELRKWIEQNDIKTVDGVVIPNDWKEYPRAEALLAEGVERIQADYTRWSAYPNFYHPGSYCLKVEWQRWPNSGSINTFFKPQTLPLVVEGVYSDIAAHVSRREKQC</sequence>